<protein>
    <submittedName>
        <fullName evidence="7">Thyroid receptor-interacting protein 11</fullName>
    </submittedName>
</protein>
<feature type="compositionally biased region" description="Basic and acidic residues" evidence="5">
    <location>
        <begin position="393"/>
        <end position="415"/>
    </location>
</feature>
<dbReference type="PANTHER" id="PTHR18921:SF2">
    <property type="entry name" value="THYROID RECEPTOR-INTERACTING PROTEIN 11"/>
    <property type="match status" value="1"/>
</dbReference>
<evidence type="ECO:0000256" key="2">
    <source>
        <dbReference type="ARBA" id="ARBA00023034"/>
    </source>
</evidence>
<organism evidence="7">
    <name type="scientific">Phallusia mammillata</name>
    <dbReference type="NCBI Taxonomy" id="59560"/>
    <lineage>
        <taxon>Eukaryota</taxon>
        <taxon>Metazoa</taxon>
        <taxon>Chordata</taxon>
        <taxon>Tunicata</taxon>
        <taxon>Ascidiacea</taxon>
        <taxon>Phlebobranchia</taxon>
        <taxon>Ascidiidae</taxon>
        <taxon>Phallusia</taxon>
    </lineage>
</organism>
<feature type="coiled-coil region" evidence="4">
    <location>
        <begin position="1707"/>
        <end position="1734"/>
    </location>
</feature>
<accession>A0A6F9DVQ1</accession>
<feature type="domain" description="GRIP" evidence="6">
    <location>
        <begin position="2189"/>
        <end position="2238"/>
    </location>
</feature>
<feature type="coiled-coil region" evidence="4">
    <location>
        <begin position="161"/>
        <end position="215"/>
    </location>
</feature>
<comment type="subcellular location">
    <subcellularLocation>
        <location evidence="1">Golgi apparatus</location>
    </subcellularLocation>
</comment>
<dbReference type="PROSITE" id="PS50913">
    <property type="entry name" value="GRIP"/>
    <property type="match status" value="1"/>
</dbReference>
<feature type="coiled-coil region" evidence="4">
    <location>
        <begin position="940"/>
        <end position="1340"/>
    </location>
</feature>
<dbReference type="EMBL" id="LR791389">
    <property type="protein sequence ID" value="CAB3267251.1"/>
    <property type="molecule type" value="mRNA"/>
</dbReference>
<feature type="coiled-coil region" evidence="4">
    <location>
        <begin position="2032"/>
        <end position="2196"/>
    </location>
</feature>
<feature type="region of interest" description="Disordered" evidence="5">
    <location>
        <begin position="2248"/>
        <end position="2269"/>
    </location>
</feature>
<feature type="coiled-coil region" evidence="4">
    <location>
        <begin position="1387"/>
        <end position="1414"/>
    </location>
</feature>
<proteinExistence type="evidence at transcript level"/>
<evidence type="ECO:0000259" key="6">
    <source>
        <dbReference type="PROSITE" id="PS50913"/>
    </source>
</evidence>
<feature type="compositionally biased region" description="Low complexity" evidence="5">
    <location>
        <begin position="2347"/>
        <end position="2365"/>
    </location>
</feature>
<evidence type="ECO:0000256" key="3">
    <source>
        <dbReference type="ARBA" id="ARBA00023054"/>
    </source>
</evidence>
<evidence type="ECO:0000256" key="4">
    <source>
        <dbReference type="SAM" id="Coils"/>
    </source>
</evidence>
<feature type="coiled-coil region" evidence="4">
    <location>
        <begin position="1779"/>
        <end position="1907"/>
    </location>
</feature>
<gene>
    <name evidence="7" type="primary">Trip11-002</name>
</gene>
<dbReference type="GO" id="GO:0031267">
    <property type="term" value="F:small GTPase binding"/>
    <property type="evidence" value="ECO:0007669"/>
    <property type="project" value="TreeGrafter"/>
</dbReference>
<dbReference type="GO" id="GO:0007030">
    <property type="term" value="P:Golgi organization"/>
    <property type="evidence" value="ECO:0007669"/>
    <property type="project" value="TreeGrafter"/>
</dbReference>
<evidence type="ECO:0000256" key="5">
    <source>
        <dbReference type="SAM" id="MobiDB-lite"/>
    </source>
</evidence>
<feature type="region of interest" description="Disordered" evidence="5">
    <location>
        <begin position="2314"/>
        <end position="2375"/>
    </location>
</feature>
<reference evidence="7" key="1">
    <citation type="submission" date="2020-04" db="EMBL/GenBank/DDBJ databases">
        <authorList>
            <person name="Neveu A P."/>
        </authorList>
    </citation>
    <scope>NUCLEOTIDE SEQUENCE</scope>
    <source>
        <tissue evidence="7">Whole embryo</tissue>
    </source>
</reference>
<keyword evidence="2" id="KW-0333">Golgi apparatus</keyword>
<evidence type="ECO:0000256" key="1">
    <source>
        <dbReference type="ARBA" id="ARBA00004555"/>
    </source>
</evidence>
<dbReference type="InterPro" id="IPR000237">
    <property type="entry name" value="GRIP_dom"/>
</dbReference>
<feature type="compositionally biased region" description="Low complexity" evidence="5">
    <location>
        <begin position="1760"/>
        <end position="1769"/>
    </location>
</feature>
<dbReference type="PANTHER" id="PTHR18921">
    <property type="entry name" value="MYOSIN HEAVY CHAIN - RELATED"/>
    <property type="match status" value="1"/>
</dbReference>
<name>A0A6F9DVQ1_9ASCI</name>
<evidence type="ECO:0000313" key="7">
    <source>
        <dbReference type="EMBL" id="CAB3267251.1"/>
    </source>
</evidence>
<feature type="coiled-coil region" evidence="4">
    <location>
        <begin position="1504"/>
        <end position="1657"/>
    </location>
</feature>
<feature type="coiled-coil region" evidence="4">
    <location>
        <begin position="47"/>
        <end position="113"/>
    </location>
</feature>
<keyword evidence="7" id="KW-0675">Receptor</keyword>
<dbReference type="GO" id="GO:0006888">
    <property type="term" value="P:endoplasmic reticulum to Golgi vesicle-mediated transport"/>
    <property type="evidence" value="ECO:0007669"/>
    <property type="project" value="TreeGrafter"/>
</dbReference>
<feature type="region of interest" description="Disordered" evidence="5">
    <location>
        <begin position="393"/>
        <end position="443"/>
    </location>
</feature>
<keyword evidence="3 4" id="KW-0175">Coiled coil</keyword>
<feature type="region of interest" description="Disordered" evidence="5">
    <location>
        <begin position="118"/>
        <end position="154"/>
    </location>
</feature>
<feature type="coiled-coil region" evidence="4">
    <location>
        <begin position="1965"/>
        <end position="1999"/>
    </location>
</feature>
<feature type="coiled-coil region" evidence="4">
    <location>
        <begin position="254"/>
        <end position="337"/>
    </location>
</feature>
<feature type="compositionally biased region" description="Low complexity" evidence="5">
    <location>
        <begin position="134"/>
        <end position="146"/>
    </location>
</feature>
<feature type="region of interest" description="Disordered" evidence="5">
    <location>
        <begin position="1748"/>
        <end position="1769"/>
    </location>
</feature>
<dbReference type="GO" id="GO:0005794">
    <property type="term" value="C:Golgi apparatus"/>
    <property type="evidence" value="ECO:0007669"/>
    <property type="project" value="UniProtKB-SubCell"/>
</dbReference>
<sequence length="2404" mass="275978">MSWIGGLNDSFNQISNITGQIGGQLSTFTKEVLAEGTDEDLDYEAEVRRLRMKLIEAEAYINEKEAEISKHVQSNSVLQEKARTASLEASSLSHEYEAKLQQQQKIINKLKQGRNTSEDGFQILNDDDFHPNPSSSSRRTFSGGSTDAAEFDDVISSQREVNRLSYELSRVKEECEHWKQQANSQSDVIPLDDNQVILQNKVKELEGKLKQEIERHQHELFSLQESNSTSLRQYKEEIYRLRSLGGSETQSHDNINQSQKVTSLNAELEELKSKLRTRDRQLQVQKSNIDILKSQVDEQKSHSEILESSLKDSVSEVEALQKECNYLETVAKKHQEELKKTLQDIRQSVLPDKDEHMSENPAPLSAADIAQKIKLLKENNDKLQVEVESLKHDNDVTKDTKPRKLERSFSDEKKGPQSRQTSAIPRPIFKPLYQSSPQSKMREDNDEKFLLVADDNGHHDNGDEEVSAVAGDLTMTLAALQKQVEDYELEIAQYELVQREWQTEKESLQNMLDRYQDELGHKSNTEKVDKASDTADVRAKAVVDLKRELEEVKEARLNLEKDRQKIMQEKEQLQTAALNLEEELNMSIAEAQTEKDKVTELESDLEQALAEKKRLETALKNVSDDLNSSKLEKSDLDQAIEMLDSQHQDEMNQIIVMRNELNEKLKSTQAQLEAAKNDNLTLERTVASLREELKLLNEQKITKQDEEVSQNISEELQMKNLEKRKAEEDLVDARNVIAELQKASNQGREELHNIQKELQTIQCEKKDAEDHLKEARDEILKLQKNSSMQEEILRIQDKLQVVNSEKLSIVKELQDAKNHITELEKSLAQEKEETLDAETEAEDLKEKLSQALQENEDAAAKLAEVERENIHLMEMLQQQAQENLEAITDAEARVDEVESRRRKMEEEQKMTLTKMEHLKTQHLKVIRDMDSFRQSQLESEDQFVASLEAKEEEVKTLKEELDLLQQEEKKRMVEMSHVHENDVEHEALLKNEIRRLEDRLTSVNEERSLLKTEIATVERKVADLQKDITTKDSVIVELQTQMSDIKSESSSELNTTISNFKKQIEDLKANFEHNLQETKEKHAEEVHNHQQDFNSKIAQLQNEHEEQLSALEKEKELLEGIKVQLDARVTSLEHEKASTMQVMNEKMQKSTDREAGEINNLRNRNEEVERRLYEELELRSLEAEKHQQELKSLENKLTFLQNNLDETKTQFTKEKKDIMEKHAKEQDEFNKKIKANEEESKTMHLEKVKALKEEFRDELSKALADANFTNQEHIEVLKKDIVGLQEERSLSEEKLASAKNQLKSLEEELKTKEVEWKRKLKEVEEELEASQNDVVLMSEHLDQEKRNWKKEMTLAVEKMRADHKIEVDELKKMQLQNTKDPESVLDATAVKNRNQHLEEEVARLEDDLQRTSIDNDMKKVYEDKILALESEIGKLRISVANSVSKESVSPEDVDKMLQEIRKRDLSGWEKGDLSKEDIGSLLAVIKERDQVINMLRATSQVTPSVPLQKANADLEEKYRQLNEERDQILAVISQKTQENRQLKDENQRMVDTISAGQTELAEIQAENRALKEKYEGFDLEMTKETVGRLSKLISEKDLEIESLKQKCQTLLDVLHQQEQAGSPAGGSGEPSVSSQQVQLLLRDRETLSQQVRQLLTERDHLVALVNTKHQEALLFQEEARKASEATEKDAAENSKLQISYGNLVHDYEQIEMKLNTVQRELGRFKEAFNHLEETKEILFSKLEIPQEEHPTPTLAPPQFSHSSSSQASAAIENLRSDANRGAEKTNDELEMILEKKTESLLQKDLLLQESMKKREDLEDKITQLQKDLKEKDILIHWKMEEMTRTGNDLSQKSNEVEILRKSVGNLREQVTSCTYEANLLREKVMSLERASEEKESESTAFQETNAQLSILLKEREYEMEAMKEKVSSVSEILQRNEQGKDSETRKYLQELDRLKKETTSVKHERDQIMLTLKQKQLEAQRANEEARSLREKESKLQSELTRLRGHLVQVEETYTQEAVLASDREQAVRKQLEQIQNRTASVQEASEQSKQQVESLQEQLRGMGAQRDKAVQNFQLSQEQSSQYAAALQQLQLAAERMQREEASMYAARVDKINQQLKAKEKETMELNKIVSNLKAKLEDVNEALESASRLNEQLELKEQTIDRLKEIVSEKQLNLEELQDRLHSSNARNETMVDKELVKNLLVGYFGSPANKQPDVLRLISSVIGFSQEEINKLERPKASWVGGWIPWGKGGSPSPKQPHHSPSDHADLNESFSQMFVKFLENESSKQPIARLPATAMVNEAQQRMSQRKIASEGIPTPAFNPPAGGSKEPPARSTVAGRYNPFITPSTAATATTGTPSSGTTSHPLMQPLTPILPTFAPMAGVKPTAERDLLQGILHSDSPS</sequence>
<dbReference type="Gene3D" id="1.10.287.1490">
    <property type="match status" value="1"/>
</dbReference>
<feature type="coiled-coil region" evidence="4">
    <location>
        <begin position="470"/>
        <end position="907"/>
    </location>
</feature>